<dbReference type="CDD" id="cd16031">
    <property type="entry name" value="G6S_like"/>
    <property type="match status" value="1"/>
</dbReference>
<feature type="domain" description="N-sulphoglucosamine sulphohydrolase C-terminal" evidence="1">
    <location>
        <begin position="318"/>
        <end position="470"/>
    </location>
</feature>
<dbReference type="PANTHER" id="PTHR43108:SF6">
    <property type="entry name" value="N-SULPHOGLUCOSAMINE SULPHOHYDROLASE"/>
    <property type="match status" value="1"/>
</dbReference>
<gene>
    <name evidence="2" type="ORF">MTR62_16780</name>
</gene>
<dbReference type="RefSeq" id="WP_244023068.1">
    <property type="nucleotide sequence ID" value="NZ_JALHLF010000093.1"/>
</dbReference>
<dbReference type="Gene3D" id="3.40.720.10">
    <property type="entry name" value="Alkaline Phosphatase, subunit A"/>
    <property type="match status" value="1"/>
</dbReference>
<name>A0ABT0BH01_9SPHN</name>
<protein>
    <submittedName>
        <fullName evidence="2">Sulfatase</fullName>
    </submittedName>
</protein>
<dbReference type="EMBL" id="JALHLF010000093">
    <property type="protein sequence ID" value="MCJ2184333.1"/>
    <property type="molecule type" value="Genomic_DNA"/>
</dbReference>
<comment type="caution">
    <text evidence="2">The sequence shown here is derived from an EMBL/GenBank/DDBJ whole genome shotgun (WGS) entry which is preliminary data.</text>
</comment>
<proteinExistence type="predicted"/>
<evidence type="ECO:0000259" key="1">
    <source>
        <dbReference type="Pfam" id="PF16347"/>
    </source>
</evidence>
<organism evidence="2 3">
    <name type="scientific">Novosphingobium organovorum</name>
    <dbReference type="NCBI Taxonomy" id="2930092"/>
    <lineage>
        <taxon>Bacteria</taxon>
        <taxon>Pseudomonadati</taxon>
        <taxon>Pseudomonadota</taxon>
        <taxon>Alphaproteobacteria</taxon>
        <taxon>Sphingomonadales</taxon>
        <taxon>Sphingomonadaceae</taxon>
        <taxon>Novosphingobium</taxon>
    </lineage>
</organism>
<keyword evidence="3" id="KW-1185">Reference proteome</keyword>
<sequence>MNPISRTRRDLLASLAAGGLAAATGASPAAALGKAKKPNIVFFLGEGLRWDEFGFMGNTILKTPNMDRIAREGAVFRNAFCTNALCLPSRASFLTGAYSHRTGAVTNDANQVPKSFPMLCDVLREAGYETAFIGKSHIGGALLDHPWDYYFGFKGQADYMHPRVIEGRKGQYGEETTYDEYVDDLLTDKAVEWVDSRSGDKPFVLFLWFYAPHAPFYRPRRMLNDFNGVAIPVPENFDEDLKGYPGKPPRVAAAENKIGSAEVFNDDPRTLEELVKNHYAGVQSNDEDVGRVMDSLEKKRMLDETVLFLSSDHGFFLGEHTFYDKRLMYEPSIRIPMMVRYPKTIAAGTVREEMVLNVDAAQTLLDMAGLSAPATMQGRSFYPLARGKDLPDWRKDWMYEFFEYPAFEAVPPCRGVRTERWKYIHYFVLPESHELYDLETDPNEDHNLYGQPGYEAITEGLRNRLVELRRETLDDYRWQASRIAKMRAQYTPAPTDLVAAPGN</sequence>
<dbReference type="Pfam" id="PF16347">
    <property type="entry name" value="SGSH_C"/>
    <property type="match status" value="1"/>
</dbReference>
<dbReference type="InterPro" id="IPR017850">
    <property type="entry name" value="Alkaline_phosphatase_core_sf"/>
</dbReference>
<evidence type="ECO:0000313" key="3">
    <source>
        <dbReference type="Proteomes" id="UP001162881"/>
    </source>
</evidence>
<dbReference type="InterPro" id="IPR032506">
    <property type="entry name" value="SGSH_C"/>
</dbReference>
<evidence type="ECO:0000313" key="2">
    <source>
        <dbReference type="EMBL" id="MCJ2184333.1"/>
    </source>
</evidence>
<accession>A0ABT0BH01</accession>
<dbReference type="PROSITE" id="PS51318">
    <property type="entry name" value="TAT"/>
    <property type="match status" value="1"/>
</dbReference>
<dbReference type="SUPFAM" id="SSF53649">
    <property type="entry name" value="Alkaline phosphatase-like"/>
    <property type="match status" value="1"/>
</dbReference>
<dbReference type="Proteomes" id="UP001162881">
    <property type="component" value="Unassembled WGS sequence"/>
</dbReference>
<reference evidence="2" key="1">
    <citation type="submission" date="2022-03" db="EMBL/GenBank/DDBJ databases">
        <title>Identification of a novel bacterium isolated from mangrove sediments.</title>
        <authorList>
            <person name="Pan X."/>
        </authorList>
    </citation>
    <scope>NUCLEOTIDE SEQUENCE</scope>
    <source>
        <strain evidence="2">B1949</strain>
    </source>
</reference>
<dbReference type="InterPro" id="IPR006311">
    <property type="entry name" value="TAT_signal"/>
</dbReference>
<dbReference type="PANTHER" id="PTHR43108">
    <property type="entry name" value="N-ACETYLGLUCOSAMINE-6-SULFATASE FAMILY MEMBER"/>
    <property type="match status" value="1"/>
</dbReference>